<sequence length="148" mass="17571">MSKEEPEIDELWREFQNANSDIQQKRDNVIKEITKNTVLNEYPAKLSITTALDELIACFSLGGQFKNYYRYGSYDSCKRQREKFWFAIKHGSLMEGKDKPVEELNDKELNSRVKIQEFFKKRLLEDKARGSSEDIWDARKELQSYPFK</sequence>
<dbReference type="EMBL" id="JAEOAQ010000007">
    <property type="protein sequence ID" value="KAG5417330.1"/>
    <property type="molecule type" value="Genomic_DNA"/>
</dbReference>
<keyword evidence="2" id="KW-1185">Reference proteome</keyword>
<dbReference type="PANTHER" id="PTHR28052">
    <property type="entry name" value="UPF0545 PROTEIN C22ORF39"/>
    <property type="match status" value="1"/>
</dbReference>
<evidence type="ECO:0000313" key="1">
    <source>
        <dbReference type="EMBL" id="KAG5417330.1"/>
    </source>
</evidence>
<gene>
    <name evidence="1" type="ORF">I9W82_004963</name>
</gene>
<dbReference type="Pfam" id="PF11326">
    <property type="entry name" value="PANTS-like"/>
    <property type="match status" value="1"/>
</dbReference>
<reference evidence="1 2" key="1">
    <citation type="submission" date="2020-12" db="EMBL/GenBank/DDBJ databases">
        <title>Effect of drift, selection, and recombination on the evolution of hybrid genomes in Candida yeast pathogens.</title>
        <authorList>
            <person name="Mixao V."/>
            <person name="Ksiezopolska E."/>
            <person name="Saus E."/>
            <person name="Boekhout T."/>
            <person name="Gacser A."/>
            <person name="Gabaldon T."/>
        </authorList>
    </citation>
    <scope>NUCLEOTIDE SEQUENCE [LARGE SCALE GENOMIC DNA]</scope>
    <source>
        <strain evidence="1 2">BP57</strain>
    </source>
</reference>
<comment type="caution">
    <text evidence="1">The sequence shown here is derived from an EMBL/GenBank/DDBJ whole genome shotgun (WGS) entry which is preliminary data.</text>
</comment>
<dbReference type="Proteomes" id="UP000669133">
    <property type="component" value="Unassembled WGS sequence"/>
</dbReference>
<accession>A0A8H7ZDB6</accession>
<organism evidence="1 2">
    <name type="scientific">Candida metapsilosis</name>
    <dbReference type="NCBI Taxonomy" id="273372"/>
    <lineage>
        <taxon>Eukaryota</taxon>
        <taxon>Fungi</taxon>
        <taxon>Dikarya</taxon>
        <taxon>Ascomycota</taxon>
        <taxon>Saccharomycotina</taxon>
        <taxon>Pichiomycetes</taxon>
        <taxon>Debaryomycetaceae</taxon>
        <taxon>Candida/Lodderomyces clade</taxon>
        <taxon>Candida</taxon>
    </lineage>
</organism>
<dbReference type="PANTHER" id="PTHR28052:SF1">
    <property type="entry name" value="UPF0545 PROTEIN C22ORF39"/>
    <property type="match status" value="1"/>
</dbReference>
<dbReference type="GeneID" id="93653592"/>
<proteinExistence type="predicted"/>
<name>A0A8H7ZDB6_9ASCO</name>
<dbReference type="OrthoDB" id="2017405at2759"/>
<dbReference type="RefSeq" id="XP_067546446.1">
    <property type="nucleotide sequence ID" value="XM_067694090.1"/>
</dbReference>
<dbReference type="InterPro" id="IPR021475">
    <property type="entry name" value="Pants/Emi1-like"/>
</dbReference>
<dbReference type="AlphaFoldDB" id="A0A8H7ZDB6"/>
<protein>
    <recommendedName>
        <fullName evidence="3">Early meiotic induction protein 1</fullName>
    </recommendedName>
</protein>
<evidence type="ECO:0000313" key="2">
    <source>
        <dbReference type="Proteomes" id="UP000669133"/>
    </source>
</evidence>
<evidence type="ECO:0008006" key="3">
    <source>
        <dbReference type="Google" id="ProtNLM"/>
    </source>
</evidence>